<organism evidence="1">
    <name type="scientific">Micrurus spixii</name>
    <name type="common">Amazon coral snake</name>
    <dbReference type="NCBI Taxonomy" id="129469"/>
    <lineage>
        <taxon>Eukaryota</taxon>
        <taxon>Metazoa</taxon>
        <taxon>Chordata</taxon>
        <taxon>Craniata</taxon>
        <taxon>Vertebrata</taxon>
        <taxon>Euteleostomi</taxon>
        <taxon>Lepidosauria</taxon>
        <taxon>Squamata</taxon>
        <taxon>Bifurcata</taxon>
        <taxon>Unidentata</taxon>
        <taxon>Episquamata</taxon>
        <taxon>Toxicofera</taxon>
        <taxon>Serpentes</taxon>
        <taxon>Colubroidea</taxon>
        <taxon>Elapidae</taxon>
        <taxon>Elapinae</taxon>
        <taxon>Micrurus</taxon>
    </lineage>
</organism>
<protein>
    <submittedName>
        <fullName evidence="1">Uncharacterized protein</fullName>
    </submittedName>
</protein>
<dbReference type="EMBL" id="IACM01137011">
    <property type="protein sequence ID" value="LAB39429.1"/>
    <property type="molecule type" value="Transcribed_RNA"/>
</dbReference>
<reference evidence="1" key="1">
    <citation type="submission" date="2017-07" db="EMBL/GenBank/DDBJ databases">
        <authorList>
            <person name="Mikheyev A."/>
            <person name="Grau M."/>
        </authorList>
    </citation>
    <scope>NUCLEOTIDE SEQUENCE</scope>
    <source>
        <tissue evidence="1">Venom_gland</tissue>
    </source>
</reference>
<name>A0A2D4N2L9_9SAUR</name>
<evidence type="ECO:0000313" key="1">
    <source>
        <dbReference type="EMBL" id="LAB39429.1"/>
    </source>
</evidence>
<accession>A0A2D4N2L9</accession>
<dbReference type="AlphaFoldDB" id="A0A2D4N2L9"/>
<proteinExistence type="predicted"/>
<sequence>MLPVIKTQIKIYVFVDSHRELVQLKTFFLDFFSLQPLIESNLFWNLSLFLVVFSIRLDLVLFSFCFQNYVTDGQTNRVLCLLEMAFLSNIPLSWEERKHGQKLFEDNDK</sequence>
<reference evidence="1" key="2">
    <citation type="submission" date="2017-11" db="EMBL/GenBank/DDBJ databases">
        <title>Coralsnake Venomics: Analyses of Venom Gland Transcriptomes and Proteomes of Six Brazilian Taxa.</title>
        <authorList>
            <person name="Aird S.D."/>
            <person name="Jorge da Silva N."/>
            <person name="Qiu L."/>
            <person name="Villar-Briones A."/>
            <person name="Aparecida-Saddi V."/>
            <person name="Campos-Telles M.P."/>
            <person name="Grau M."/>
            <person name="Mikheyev A.S."/>
        </authorList>
    </citation>
    <scope>NUCLEOTIDE SEQUENCE</scope>
    <source>
        <tissue evidence="1">Venom_gland</tissue>
    </source>
</reference>